<organism evidence="2 3">
    <name type="scientific">Paenibacillus radicis</name>
    <name type="common">ex Xue et al. 2023</name>
    <dbReference type="NCBI Taxonomy" id="2972489"/>
    <lineage>
        <taxon>Bacteria</taxon>
        <taxon>Bacillati</taxon>
        <taxon>Bacillota</taxon>
        <taxon>Bacilli</taxon>
        <taxon>Bacillales</taxon>
        <taxon>Paenibacillaceae</taxon>
        <taxon>Paenibacillus</taxon>
    </lineage>
</organism>
<dbReference type="InterPro" id="IPR009288">
    <property type="entry name" value="AIG2-like_dom"/>
</dbReference>
<dbReference type="CDD" id="cd06661">
    <property type="entry name" value="GGCT_like"/>
    <property type="match status" value="1"/>
</dbReference>
<evidence type="ECO:0000313" key="3">
    <source>
        <dbReference type="Proteomes" id="UP001300012"/>
    </source>
</evidence>
<sequence length="125" mass="14008">MISVFVYGTLLVGESNHDVVAPHLLEVEAGAVLGELYDCGSYPAVVIGGGSHVVRGEWLTVTEEGLSAMDVLEEYYGPGADNDYERVWVHDVFTKREGWIYVWLEPRGNDRIKEGSWRAYNKKES</sequence>
<dbReference type="InterPro" id="IPR013024">
    <property type="entry name" value="GGCT-like"/>
</dbReference>
<protein>
    <submittedName>
        <fullName evidence="2">Gamma-glutamylcyclotransferase</fullName>
    </submittedName>
</protein>
<dbReference type="SUPFAM" id="SSF110857">
    <property type="entry name" value="Gamma-glutamyl cyclotransferase-like"/>
    <property type="match status" value="1"/>
</dbReference>
<evidence type="ECO:0000313" key="2">
    <source>
        <dbReference type="EMBL" id="MCR8636660.1"/>
    </source>
</evidence>
<keyword evidence="3" id="KW-1185">Reference proteome</keyword>
<reference evidence="2 3" key="1">
    <citation type="submission" date="2022-08" db="EMBL/GenBank/DDBJ databases">
        <title>Paenibacillus endoradicis sp. nov., Paenibacillus radicibacter sp. nov and Paenibacillus pararadicis sp. nov., three cold-adapted plant growth-promoting bacteria isolated from root of Larix gmelinii in Great Khingan.</title>
        <authorList>
            <person name="Xue H."/>
        </authorList>
    </citation>
    <scope>NUCLEOTIDE SEQUENCE [LARGE SCALE GENOMIC DNA]</scope>
    <source>
        <strain evidence="2 3">N5-1-1-5</strain>
    </source>
</reference>
<dbReference type="InterPro" id="IPR036568">
    <property type="entry name" value="GGCT-like_sf"/>
</dbReference>
<dbReference type="EMBL" id="JANQBD010000050">
    <property type="protein sequence ID" value="MCR8636660.1"/>
    <property type="molecule type" value="Genomic_DNA"/>
</dbReference>
<dbReference type="RefSeq" id="WP_258218158.1">
    <property type="nucleotide sequence ID" value="NZ_JANQBD010000050.1"/>
</dbReference>
<comment type="caution">
    <text evidence="2">The sequence shown here is derived from an EMBL/GenBank/DDBJ whole genome shotgun (WGS) entry which is preliminary data.</text>
</comment>
<evidence type="ECO:0000259" key="1">
    <source>
        <dbReference type="Pfam" id="PF06094"/>
    </source>
</evidence>
<gene>
    <name evidence="2" type="ORF">NV381_36415</name>
</gene>
<proteinExistence type="predicted"/>
<dbReference type="Pfam" id="PF06094">
    <property type="entry name" value="GGACT"/>
    <property type="match status" value="1"/>
</dbReference>
<dbReference type="Gene3D" id="3.10.490.10">
    <property type="entry name" value="Gamma-glutamyl cyclotransferase-like"/>
    <property type="match status" value="1"/>
</dbReference>
<dbReference type="Proteomes" id="UP001300012">
    <property type="component" value="Unassembled WGS sequence"/>
</dbReference>
<accession>A0ABT1YUW4</accession>
<name>A0ABT1YUW4_9BACL</name>
<feature type="domain" description="Gamma-glutamylcyclotransferase AIG2-like" evidence="1">
    <location>
        <begin position="4"/>
        <end position="118"/>
    </location>
</feature>